<feature type="binding site" evidence="15">
    <location>
        <position position="174"/>
    </location>
    <ligand>
        <name>S-adenosyl-L-methionine</name>
        <dbReference type="ChEBI" id="CHEBI:59789"/>
        <label>2</label>
    </ligand>
</feature>
<gene>
    <name evidence="18" type="ORF">EG19_01930</name>
</gene>
<keyword evidence="19" id="KW-1185">Reference proteome</keyword>
<dbReference type="PIRSF" id="PIRSF000167">
    <property type="entry name" value="HemN"/>
    <property type="match status" value="1"/>
</dbReference>
<evidence type="ECO:0000256" key="7">
    <source>
        <dbReference type="ARBA" id="ARBA00022691"/>
    </source>
</evidence>
<comment type="cofactor">
    <cofactor evidence="14 16">
        <name>[4Fe-4S] cluster</name>
        <dbReference type="ChEBI" id="CHEBI:49883"/>
    </cofactor>
    <text evidence="14 16">Binds 1 [4Fe-4S] cluster. The cluster is coordinated with 3 cysteines and an exchangeable S-adenosyl-L-methionine.</text>
</comment>
<feature type="binding site" evidence="15">
    <location>
        <position position="332"/>
    </location>
    <ligand>
        <name>S-adenosyl-L-methionine</name>
        <dbReference type="ChEBI" id="CHEBI:59789"/>
        <label>1</label>
    </ligand>
</feature>
<evidence type="ECO:0000256" key="6">
    <source>
        <dbReference type="ARBA" id="ARBA00022490"/>
    </source>
</evidence>
<evidence type="ECO:0000256" key="13">
    <source>
        <dbReference type="ARBA" id="ARBA00048321"/>
    </source>
</evidence>
<evidence type="ECO:0000259" key="17">
    <source>
        <dbReference type="PROSITE" id="PS51918"/>
    </source>
</evidence>
<feature type="binding site" evidence="16">
    <location>
        <position position="70"/>
    </location>
    <ligand>
        <name>[4Fe-4S] cluster</name>
        <dbReference type="ChEBI" id="CHEBI:49883"/>
        <note>4Fe-4S-S-AdoMet</note>
    </ligand>
</feature>
<dbReference type="PROSITE" id="PS51918">
    <property type="entry name" value="RADICAL_SAM"/>
    <property type="match status" value="1"/>
</dbReference>
<evidence type="ECO:0000256" key="11">
    <source>
        <dbReference type="ARBA" id="ARBA00023014"/>
    </source>
</evidence>
<feature type="domain" description="Radical SAM core" evidence="17">
    <location>
        <begin position="48"/>
        <end position="291"/>
    </location>
</feature>
<dbReference type="Pfam" id="PF04055">
    <property type="entry name" value="Radical_SAM"/>
    <property type="match status" value="1"/>
</dbReference>
<dbReference type="GO" id="GO:0004109">
    <property type="term" value="F:coproporphyrinogen oxidase activity"/>
    <property type="evidence" value="ECO:0007669"/>
    <property type="project" value="InterPro"/>
</dbReference>
<dbReference type="CDD" id="cd01335">
    <property type="entry name" value="Radical_SAM"/>
    <property type="match status" value="1"/>
</dbReference>
<evidence type="ECO:0000256" key="8">
    <source>
        <dbReference type="ARBA" id="ARBA00022723"/>
    </source>
</evidence>
<comment type="caution">
    <text evidence="18">The sequence shown here is derived from an EMBL/GenBank/DDBJ whole genome shotgun (WGS) entry which is preliminary data.</text>
</comment>
<dbReference type="InterPro" id="IPR004558">
    <property type="entry name" value="Coprogen_oxidase_HemN"/>
</dbReference>
<feature type="binding site" evidence="15">
    <location>
        <position position="246"/>
    </location>
    <ligand>
        <name>S-adenosyl-L-methionine</name>
        <dbReference type="ChEBI" id="CHEBI:59789"/>
        <label>2</label>
    </ligand>
</feature>
<dbReference type="Gene3D" id="1.10.10.920">
    <property type="match status" value="1"/>
</dbReference>
<feature type="binding site" evidence="15">
    <location>
        <position position="114"/>
    </location>
    <ligand>
        <name>S-adenosyl-L-methionine</name>
        <dbReference type="ChEBI" id="CHEBI:59789"/>
        <label>1</label>
    </ligand>
</feature>
<evidence type="ECO:0000256" key="16">
    <source>
        <dbReference type="PIRSR" id="PIRSR000167-2"/>
    </source>
</evidence>
<dbReference type="NCBIfam" id="TIGR00538">
    <property type="entry name" value="hemN"/>
    <property type="match status" value="1"/>
</dbReference>
<evidence type="ECO:0000256" key="1">
    <source>
        <dbReference type="ARBA" id="ARBA00004496"/>
    </source>
</evidence>
<keyword evidence="7 14" id="KW-0949">S-adenosyl-L-methionine</keyword>
<feature type="binding site" evidence="15">
    <location>
        <position position="57"/>
    </location>
    <ligand>
        <name>S-adenosyl-L-methionine</name>
        <dbReference type="ChEBI" id="CHEBI:59789"/>
        <label>1</label>
    </ligand>
</feature>
<feature type="binding site" evidence="16">
    <location>
        <position position="67"/>
    </location>
    <ligand>
        <name>[4Fe-4S] cluster</name>
        <dbReference type="ChEBI" id="CHEBI:49883"/>
        <note>4Fe-4S-S-AdoMet</note>
    </ligand>
</feature>
<evidence type="ECO:0000313" key="18">
    <source>
        <dbReference type="EMBL" id="KDA53981.1"/>
    </source>
</evidence>
<feature type="binding site" evidence="15">
    <location>
        <begin position="69"/>
        <end position="71"/>
    </location>
    <ligand>
        <name>S-adenosyl-L-methionine</name>
        <dbReference type="ChEBI" id="CHEBI:59789"/>
        <label>2</label>
    </ligand>
</feature>
<feature type="binding site" evidence="15">
    <location>
        <begin position="115"/>
        <end position="116"/>
    </location>
    <ligand>
        <name>S-adenosyl-L-methionine</name>
        <dbReference type="ChEBI" id="CHEBI:59789"/>
        <label>2</label>
    </ligand>
</feature>
<dbReference type="AlphaFoldDB" id="A0A062Y0S5"/>
<dbReference type="PANTHER" id="PTHR13932">
    <property type="entry name" value="COPROPORPHYRINIGEN III OXIDASE"/>
    <property type="match status" value="1"/>
</dbReference>
<dbReference type="InterPro" id="IPR006638">
    <property type="entry name" value="Elp3/MiaA/NifB-like_rSAM"/>
</dbReference>
<dbReference type="InterPro" id="IPR007197">
    <property type="entry name" value="rSAM"/>
</dbReference>
<dbReference type="InterPro" id="IPR010723">
    <property type="entry name" value="HemN_C"/>
</dbReference>
<keyword evidence="6 14" id="KW-0963">Cytoplasm</keyword>
<dbReference type="GO" id="GO:0005737">
    <property type="term" value="C:cytoplasm"/>
    <property type="evidence" value="ECO:0007669"/>
    <property type="project" value="UniProtKB-SubCell"/>
</dbReference>
<dbReference type="SFLD" id="SFLDG01082">
    <property type="entry name" value="B12-binding_domain_containing"/>
    <property type="match status" value="1"/>
</dbReference>
<evidence type="ECO:0000256" key="2">
    <source>
        <dbReference type="ARBA" id="ARBA00004785"/>
    </source>
</evidence>
<dbReference type="EMBL" id="JMFG01000015">
    <property type="protein sequence ID" value="KDA53981.1"/>
    <property type="molecule type" value="Genomic_DNA"/>
</dbReference>
<comment type="subcellular location">
    <subcellularLocation>
        <location evidence="1 14">Cytoplasm</location>
    </subcellularLocation>
</comment>
<dbReference type="Proteomes" id="UP000027284">
    <property type="component" value="Unassembled WGS sequence"/>
</dbReference>
<dbReference type="UniPathway" id="UPA00251">
    <property type="reaction ID" value="UER00323"/>
</dbReference>
<keyword evidence="5 14" id="KW-0004">4Fe-4S</keyword>
<feature type="binding site" evidence="16">
    <location>
        <position position="63"/>
    </location>
    <ligand>
        <name>[4Fe-4S] cluster</name>
        <dbReference type="ChEBI" id="CHEBI:49883"/>
        <note>4Fe-4S-S-AdoMet</note>
    </ligand>
</feature>
<dbReference type="Pfam" id="PF06969">
    <property type="entry name" value="HemN_C"/>
    <property type="match status" value="1"/>
</dbReference>
<feature type="binding site" evidence="15">
    <location>
        <position position="147"/>
    </location>
    <ligand>
        <name>S-adenosyl-L-methionine</name>
        <dbReference type="ChEBI" id="CHEBI:59789"/>
        <label>1</label>
    </ligand>
</feature>
<keyword evidence="8 14" id="KW-0479">Metal-binding</keyword>
<comment type="subunit">
    <text evidence="4">Monomer.</text>
</comment>
<dbReference type="SUPFAM" id="SSF102114">
    <property type="entry name" value="Radical SAM enzymes"/>
    <property type="match status" value="1"/>
</dbReference>
<evidence type="ECO:0000256" key="4">
    <source>
        <dbReference type="ARBA" id="ARBA00011245"/>
    </source>
</evidence>
<dbReference type="EC" id="1.3.98.3" evidence="14"/>
<evidence type="ECO:0000256" key="9">
    <source>
        <dbReference type="ARBA" id="ARBA00023002"/>
    </source>
</evidence>
<dbReference type="Gene3D" id="3.20.20.70">
    <property type="entry name" value="Aldolase class I"/>
    <property type="match status" value="1"/>
</dbReference>
<keyword evidence="9 14" id="KW-0560">Oxidoreductase</keyword>
<dbReference type="SFLD" id="SFLDG01065">
    <property type="entry name" value="anaerobic_coproporphyrinogen-I"/>
    <property type="match status" value="1"/>
</dbReference>
<comment type="catalytic activity">
    <reaction evidence="13 14">
        <text>coproporphyrinogen III + 2 S-adenosyl-L-methionine = protoporphyrinogen IX + 2 5'-deoxyadenosine + 2 L-methionine + 2 CO2</text>
        <dbReference type="Rhea" id="RHEA:15425"/>
        <dbReference type="ChEBI" id="CHEBI:16526"/>
        <dbReference type="ChEBI" id="CHEBI:17319"/>
        <dbReference type="ChEBI" id="CHEBI:57307"/>
        <dbReference type="ChEBI" id="CHEBI:57309"/>
        <dbReference type="ChEBI" id="CHEBI:57844"/>
        <dbReference type="ChEBI" id="CHEBI:59789"/>
        <dbReference type="EC" id="1.3.98.3"/>
    </reaction>
</comment>
<evidence type="ECO:0000256" key="10">
    <source>
        <dbReference type="ARBA" id="ARBA00023004"/>
    </source>
</evidence>
<dbReference type="STRING" id="1312852.EG19_01930"/>
<dbReference type="GO" id="GO:0051989">
    <property type="term" value="F:coproporphyrinogen dehydrogenase activity"/>
    <property type="evidence" value="ECO:0007669"/>
    <property type="project" value="UniProtKB-EC"/>
</dbReference>
<evidence type="ECO:0000256" key="12">
    <source>
        <dbReference type="ARBA" id="ARBA00023244"/>
    </source>
</evidence>
<reference evidence="18 19" key="1">
    <citation type="submission" date="2014-04" db="EMBL/GenBank/DDBJ databases">
        <title>The Genome Sequence of Thermoanaerobaculum aquaticum MP-01, The First Cultivated Group 23 Acidobacterium.</title>
        <authorList>
            <person name="Stamps B.W."/>
            <person name="Losey N.A."/>
            <person name="Lawson P.A."/>
            <person name="Stevenson B.S."/>
        </authorList>
    </citation>
    <scope>NUCLEOTIDE SEQUENCE [LARGE SCALE GENOMIC DNA]</scope>
    <source>
        <strain evidence="18 19">MP-01</strain>
    </source>
</reference>
<dbReference type="PANTHER" id="PTHR13932:SF6">
    <property type="entry name" value="OXYGEN-INDEPENDENT COPROPORPHYRINOGEN III OXIDASE"/>
    <property type="match status" value="1"/>
</dbReference>
<name>A0A062Y0S5_9BACT</name>
<sequence length="460" mass="51519">MDFSAITPELIAKYDRPGPRYTSYPTAPQFSTSFTAQDYRKALSLAAQRENEPLSLYVHVPFCEARCTYCGCNIVISPHRGPEEAYLDAVTAELELLAQALGKRRALSQMHWGGGTPTYLTPSQCARLFEAVAQRFTFLPSAEVALEVDPCVTTFEHLRVLRSLGFNRISMGLQDTNPQVQQAVRRIQSLELTKAMVDKARELGFSSVNIDLMYGLPYQTPESFAITAQQVVEELSPDRVAIFSYAHVPWIKPHQKALEAMPLPRGFAKFAIFAAAAQVFLQAGYRFIGMDHFAKPNDELSRALDSGTLHRNFMGYTVLPASDLIGVGLTSIGDVAGAYVQNEKILARYQRTVKGGEFAVERGIWRSAEDELRGAVIRKLICTFSLPFSWVRERFSVDPEVTFARELSELSPFVEDGLLQISSWGITVLPQGRVFIRNICMPFDTYLRRETGKPIYSRTV</sequence>
<feature type="binding site" evidence="15">
    <location>
        <position position="186"/>
    </location>
    <ligand>
        <name>S-adenosyl-L-methionine</name>
        <dbReference type="ChEBI" id="CHEBI:59789"/>
        <label>2</label>
    </ligand>
</feature>
<dbReference type="InterPro" id="IPR058240">
    <property type="entry name" value="rSAM_sf"/>
</dbReference>
<keyword evidence="11 14" id="KW-0411">Iron-sulfur</keyword>
<dbReference type="InterPro" id="IPR034505">
    <property type="entry name" value="Coproporphyrinogen-III_oxidase"/>
</dbReference>
<dbReference type="SMART" id="SM00729">
    <property type="entry name" value="Elp3"/>
    <property type="match status" value="1"/>
</dbReference>
<evidence type="ECO:0000256" key="15">
    <source>
        <dbReference type="PIRSR" id="PIRSR000167-1"/>
    </source>
</evidence>
<feature type="binding site" evidence="15">
    <location>
        <position position="211"/>
    </location>
    <ligand>
        <name>S-adenosyl-L-methionine</name>
        <dbReference type="ChEBI" id="CHEBI:59789"/>
        <label>2</label>
    </ligand>
</feature>
<accession>A0A062Y0S5</accession>
<dbReference type="GO" id="GO:0051539">
    <property type="term" value="F:4 iron, 4 sulfur cluster binding"/>
    <property type="evidence" value="ECO:0007669"/>
    <property type="project" value="UniProtKB-KW"/>
</dbReference>
<keyword evidence="12 14" id="KW-0627">Porphyrin biosynthesis</keyword>
<organism evidence="18 19">
    <name type="scientific">Thermoanaerobaculum aquaticum</name>
    <dbReference type="NCBI Taxonomy" id="1312852"/>
    <lineage>
        <taxon>Bacteria</taxon>
        <taxon>Pseudomonadati</taxon>
        <taxon>Acidobacteriota</taxon>
        <taxon>Thermoanaerobaculia</taxon>
        <taxon>Thermoanaerobaculales</taxon>
        <taxon>Thermoanaerobaculaceae</taxon>
        <taxon>Thermoanaerobaculum</taxon>
    </lineage>
</organism>
<dbReference type="SFLD" id="SFLDS00029">
    <property type="entry name" value="Radical_SAM"/>
    <property type="match status" value="1"/>
</dbReference>
<keyword evidence="10 14" id="KW-0408">Iron</keyword>
<dbReference type="InterPro" id="IPR013785">
    <property type="entry name" value="Aldolase_TIM"/>
</dbReference>
<dbReference type="GO" id="GO:0006782">
    <property type="term" value="P:protoporphyrinogen IX biosynthetic process"/>
    <property type="evidence" value="ECO:0007669"/>
    <property type="project" value="UniProtKB-UniPathway"/>
</dbReference>
<evidence type="ECO:0000256" key="3">
    <source>
        <dbReference type="ARBA" id="ARBA00005493"/>
    </source>
</evidence>
<comment type="similarity">
    <text evidence="3 14">Belongs to the anaerobic coproporphyrinogen-III oxidase family.</text>
</comment>
<comment type="pathway">
    <text evidence="2 14">Porphyrin-containing compound metabolism; protoporphyrin-IX biosynthesis; protoporphyrinogen-IX from coproporphyrinogen-III (AdoMet route): step 1/1.</text>
</comment>
<evidence type="ECO:0000313" key="19">
    <source>
        <dbReference type="Proteomes" id="UP000027284"/>
    </source>
</evidence>
<dbReference type="GO" id="GO:0046872">
    <property type="term" value="F:metal ion binding"/>
    <property type="evidence" value="ECO:0007669"/>
    <property type="project" value="UniProtKB-KW"/>
</dbReference>
<evidence type="ECO:0000256" key="5">
    <source>
        <dbReference type="ARBA" id="ARBA00022485"/>
    </source>
</evidence>
<proteinExistence type="inferred from homology"/>
<protein>
    <recommendedName>
        <fullName evidence="14">Coproporphyrinogen-III oxidase</fullName>
        <ecNumber evidence="14">1.3.98.3</ecNumber>
    </recommendedName>
</protein>
<evidence type="ECO:0000256" key="14">
    <source>
        <dbReference type="PIRNR" id="PIRNR000167"/>
    </source>
</evidence>